<name>A0AAV2RZL6_MEGNR</name>
<keyword evidence="3" id="KW-1185">Reference proteome</keyword>
<dbReference type="EMBL" id="CAXKWB010034467">
    <property type="protein sequence ID" value="CAL4144779.1"/>
    <property type="molecule type" value="Genomic_DNA"/>
</dbReference>
<proteinExistence type="predicted"/>
<reference evidence="2 3" key="1">
    <citation type="submission" date="2024-05" db="EMBL/GenBank/DDBJ databases">
        <authorList>
            <person name="Wallberg A."/>
        </authorList>
    </citation>
    <scope>NUCLEOTIDE SEQUENCE [LARGE SCALE GENOMIC DNA]</scope>
</reference>
<protein>
    <submittedName>
        <fullName evidence="2">Uncharacterized protein</fullName>
    </submittedName>
</protein>
<feature type="signal peptide" evidence="1">
    <location>
        <begin position="1"/>
        <end position="26"/>
    </location>
</feature>
<feature type="non-terminal residue" evidence="2">
    <location>
        <position position="269"/>
    </location>
</feature>
<evidence type="ECO:0000256" key="1">
    <source>
        <dbReference type="SAM" id="SignalP"/>
    </source>
</evidence>
<feature type="chain" id="PRO_5043999445" evidence="1">
    <location>
        <begin position="27"/>
        <end position="269"/>
    </location>
</feature>
<organism evidence="2 3">
    <name type="scientific">Meganyctiphanes norvegica</name>
    <name type="common">Northern krill</name>
    <name type="synonym">Thysanopoda norvegica</name>
    <dbReference type="NCBI Taxonomy" id="48144"/>
    <lineage>
        <taxon>Eukaryota</taxon>
        <taxon>Metazoa</taxon>
        <taxon>Ecdysozoa</taxon>
        <taxon>Arthropoda</taxon>
        <taxon>Crustacea</taxon>
        <taxon>Multicrustacea</taxon>
        <taxon>Malacostraca</taxon>
        <taxon>Eumalacostraca</taxon>
        <taxon>Eucarida</taxon>
        <taxon>Euphausiacea</taxon>
        <taxon>Euphausiidae</taxon>
        <taxon>Meganyctiphanes</taxon>
    </lineage>
</organism>
<evidence type="ECO:0000313" key="3">
    <source>
        <dbReference type="Proteomes" id="UP001497623"/>
    </source>
</evidence>
<keyword evidence="1" id="KW-0732">Signal</keyword>
<evidence type="ECO:0000313" key="2">
    <source>
        <dbReference type="EMBL" id="CAL4144779.1"/>
    </source>
</evidence>
<sequence>MRMTVGMLRVLGLLLFLLIMIESCAAQRSCGKIKKACKKRGGVCQSQDADCDGELLIGNKYCSNKNKCGCCVPPPDCSKGTLQPCVLLNGTCISQDDVCNGREEINKIFCKSSDSCKCCFSKECDCENERQCERPDAAYKGFHPYGHCRKSCHSNEVLYDSCNINNQDCSCCLRETTQCNPAECQSGTLTGRCSRTAIPGWVIVGGDDLQEKCEDGCDCWVEEGTQECNPTECWDGNIVGRCSRYAIPGSSNLGPSGQCKDGCDCWVNI</sequence>
<comment type="caution">
    <text evidence="2">The sequence shown here is derived from an EMBL/GenBank/DDBJ whole genome shotgun (WGS) entry which is preliminary data.</text>
</comment>
<accession>A0AAV2RZL6</accession>
<gene>
    <name evidence="2" type="ORF">MNOR_LOCUS29554</name>
</gene>
<dbReference type="AlphaFoldDB" id="A0AAV2RZL6"/>
<dbReference type="Proteomes" id="UP001497623">
    <property type="component" value="Unassembled WGS sequence"/>
</dbReference>